<feature type="region of interest" description="Disordered" evidence="1">
    <location>
        <begin position="79"/>
        <end position="104"/>
    </location>
</feature>
<reference evidence="2" key="1">
    <citation type="journal article" date="2011" name="Environ. Microbiol.">
        <title>Genomic insights into the metabolic potential of the polycyclic aromatic hydrocarbon degrading sulfate-reducing Deltaproteobacterium N47.</title>
        <authorList>
            <person name="Bergmann F."/>
            <person name="Selesi D."/>
            <person name="Weinmaier T."/>
            <person name="Tischler P."/>
            <person name="Rattei T."/>
            <person name="Meckenstock R.U."/>
        </authorList>
    </citation>
    <scope>NUCLEOTIDE SEQUENCE</scope>
</reference>
<proteinExistence type="predicted"/>
<dbReference type="InterPro" id="IPR018841">
    <property type="entry name" value="DUF2442"/>
</dbReference>
<dbReference type="AlphaFoldDB" id="E1YBZ0"/>
<dbReference type="Gene3D" id="3.30.2020.40">
    <property type="entry name" value="Uncharacterised protein PF10387, DUF2442"/>
    <property type="match status" value="1"/>
</dbReference>
<organism evidence="2">
    <name type="scientific">uncultured Desulfobacterium sp</name>
    <dbReference type="NCBI Taxonomy" id="201089"/>
    <lineage>
        <taxon>Bacteria</taxon>
        <taxon>Pseudomonadati</taxon>
        <taxon>Thermodesulfobacteriota</taxon>
        <taxon>Desulfobacteria</taxon>
        <taxon>Desulfobacterales</taxon>
        <taxon>Desulfobacteriaceae</taxon>
        <taxon>Desulfobacterium</taxon>
        <taxon>environmental samples</taxon>
    </lineage>
</organism>
<evidence type="ECO:0000313" key="3">
    <source>
        <dbReference type="EMBL" id="CBX30567.1"/>
    </source>
</evidence>
<feature type="compositionally biased region" description="Polar residues" evidence="1">
    <location>
        <begin position="84"/>
        <end position="104"/>
    </location>
</feature>
<protein>
    <recommendedName>
        <fullName evidence="4">DUF2442 domain-containing protein</fullName>
    </recommendedName>
</protein>
<evidence type="ECO:0000313" key="2">
    <source>
        <dbReference type="EMBL" id="CBX28084.1"/>
    </source>
</evidence>
<name>E1YBZ0_9BACT</name>
<dbReference type="EMBL" id="FR695877">
    <property type="protein sequence ID" value="CBX30567.1"/>
    <property type="molecule type" value="Genomic_DNA"/>
</dbReference>
<evidence type="ECO:0008006" key="4">
    <source>
        <dbReference type="Google" id="ProtNLM"/>
    </source>
</evidence>
<accession>E1YBZ0</accession>
<dbReference type="EMBL" id="FR695868">
    <property type="protein sequence ID" value="CBX28084.1"/>
    <property type="molecule type" value="Genomic_DNA"/>
</dbReference>
<gene>
    <name evidence="3" type="ORF">N47_E40790</name>
    <name evidence="2" type="ORF">N47_G34080</name>
</gene>
<dbReference type="Pfam" id="PF10387">
    <property type="entry name" value="DUF2442"/>
    <property type="match status" value="1"/>
</dbReference>
<evidence type="ECO:0000256" key="1">
    <source>
        <dbReference type="SAM" id="MobiDB-lite"/>
    </source>
</evidence>
<sequence>MNILAVEIEIPYAVDVHSTEDTLTVDLSDGRTISVPLGWYPRLDHASPEERAKWRLIGKGQGVHWEDVDEDVSVEGVLAGKPSGESQASFKKWLQNRQTRPTTA</sequence>